<dbReference type="Gramene" id="TuG1812G0200005809.01.T01">
    <property type="protein sequence ID" value="TuG1812G0200005809.01.T01.cds455442"/>
    <property type="gene ID" value="TuG1812G0200005809.01"/>
</dbReference>
<evidence type="ECO:0000313" key="2">
    <source>
        <dbReference type="Proteomes" id="UP000015106"/>
    </source>
</evidence>
<organism evidence="1 2">
    <name type="scientific">Triticum urartu</name>
    <name type="common">Red wild einkorn</name>
    <name type="synonym">Crithodium urartu</name>
    <dbReference type="NCBI Taxonomy" id="4572"/>
    <lineage>
        <taxon>Eukaryota</taxon>
        <taxon>Viridiplantae</taxon>
        <taxon>Streptophyta</taxon>
        <taxon>Embryophyta</taxon>
        <taxon>Tracheophyta</taxon>
        <taxon>Spermatophyta</taxon>
        <taxon>Magnoliopsida</taxon>
        <taxon>Liliopsida</taxon>
        <taxon>Poales</taxon>
        <taxon>Poaceae</taxon>
        <taxon>BOP clade</taxon>
        <taxon>Pooideae</taxon>
        <taxon>Triticodae</taxon>
        <taxon>Triticeae</taxon>
        <taxon>Triticinae</taxon>
        <taxon>Triticum</taxon>
    </lineage>
</organism>
<dbReference type="AlphaFoldDB" id="A0A8R7TP19"/>
<evidence type="ECO:0000313" key="1">
    <source>
        <dbReference type="EnsemblPlants" id="TuG1812G0200005809.01.T01.cds455442"/>
    </source>
</evidence>
<reference evidence="1" key="3">
    <citation type="submission" date="2022-06" db="UniProtKB">
        <authorList>
            <consortium name="EnsemblPlants"/>
        </authorList>
    </citation>
    <scope>IDENTIFICATION</scope>
</reference>
<dbReference type="EnsemblPlants" id="TuG1812G0200005809.01.T01">
    <property type="protein sequence ID" value="TuG1812G0200005809.01.T01.cds455442"/>
    <property type="gene ID" value="TuG1812G0200005809.01"/>
</dbReference>
<dbReference type="Proteomes" id="UP000015106">
    <property type="component" value="Chromosome 2"/>
</dbReference>
<keyword evidence="2" id="KW-1185">Reference proteome</keyword>
<sequence length="44" mass="4520">RAAQLRRPGVHGARAAAGPIGAGEALSRGRRLHATSAVVKVTYL</sequence>
<proteinExistence type="predicted"/>
<accession>A0A8R7TP19</accession>
<reference evidence="1" key="2">
    <citation type="submission" date="2018-03" db="EMBL/GenBank/DDBJ databases">
        <title>The Triticum urartu genome reveals the dynamic nature of wheat genome evolution.</title>
        <authorList>
            <person name="Ling H."/>
            <person name="Ma B."/>
            <person name="Shi X."/>
            <person name="Liu H."/>
            <person name="Dong L."/>
            <person name="Sun H."/>
            <person name="Cao Y."/>
            <person name="Gao Q."/>
            <person name="Zheng S."/>
            <person name="Li Y."/>
            <person name="Yu Y."/>
            <person name="Du H."/>
            <person name="Qi M."/>
            <person name="Li Y."/>
            <person name="Yu H."/>
            <person name="Cui Y."/>
            <person name="Wang N."/>
            <person name="Chen C."/>
            <person name="Wu H."/>
            <person name="Zhao Y."/>
            <person name="Zhang J."/>
            <person name="Li Y."/>
            <person name="Zhou W."/>
            <person name="Zhang B."/>
            <person name="Hu W."/>
            <person name="Eijk M."/>
            <person name="Tang J."/>
            <person name="Witsenboer H."/>
            <person name="Zhao S."/>
            <person name="Li Z."/>
            <person name="Zhang A."/>
            <person name="Wang D."/>
            <person name="Liang C."/>
        </authorList>
    </citation>
    <scope>NUCLEOTIDE SEQUENCE [LARGE SCALE GENOMIC DNA]</scope>
    <source>
        <strain evidence="1">cv. G1812</strain>
    </source>
</reference>
<name>A0A8R7TP19_TRIUA</name>
<protein>
    <submittedName>
        <fullName evidence="1">Uncharacterized protein</fullName>
    </submittedName>
</protein>
<reference evidence="2" key="1">
    <citation type="journal article" date="2013" name="Nature">
        <title>Draft genome of the wheat A-genome progenitor Triticum urartu.</title>
        <authorList>
            <person name="Ling H.Q."/>
            <person name="Zhao S."/>
            <person name="Liu D."/>
            <person name="Wang J."/>
            <person name="Sun H."/>
            <person name="Zhang C."/>
            <person name="Fan H."/>
            <person name="Li D."/>
            <person name="Dong L."/>
            <person name="Tao Y."/>
            <person name="Gao C."/>
            <person name="Wu H."/>
            <person name="Li Y."/>
            <person name="Cui Y."/>
            <person name="Guo X."/>
            <person name="Zheng S."/>
            <person name="Wang B."/>
            <person name="Yu K."/>
            <person name="Liang Q."/>
            <person name="Yang W."/>
            <person name="Lou X."/>
            <person name="Chen J."/>
            <person name="Feng M."/>
            <person name="Jian J."/>
            <person name="Zhang X."/>
            <person name="Luo G."/>
            <person name="Jiang Y."/>
            <person name="Liu J."/>
            <person name="Wang Z."/>
            <person name="Sha Y."/>
            <person name="Zhang B."/>
            <person name="Wu H."/>
            <person name="Tang D."/>
            <person name="Shen Q."/>
            <person name="Xue P."/>
            <person name="Zou S."/>
            <person name="Wang X."/>
            <person name="Liu X."/>
            <person name="Wang F."/>
            <person name="Yang Y."/>
            <person name="An X."/>
            <person name="Dong Z."/>
            <person name="Zhang K."/>
            <person name="Zhang X."/>
            <person name="Luo M.C."/>
            <person name="Dvorak J."/>
            <person name="Tong Y."/>
            <person name="Wang J."/>
            <person name="Yang H."/>
            <person name="Li Z."/>
            <person name="Wang D."/>
            <person name="Zhang A."/>
            <person name="Wang J."/>
        </authorList>
    </citation>
    <scope>NUCLEOTIDE SEQUENCE</scope>
    <source>
        <strain evidence="2">cv. G1812</strain>
    </source>
</reference>